<dbReference type="Gene3D" id="3.30.420.10">
    <property type="entry name" value="Ribonuclease H-like superfamily/Ribonuclease H"/>
    <property type="match status" value="1"/>
</dbReference>
<dbReference type="InterPro" id="IPR009057">
    <property type="entry name" value="Homeodomain-like_sf"/>
</dbReference>
<dbReference type="PANTHER" id="PTHR46889">
    <property type="entry name" value="TRANSPOSASE INSF FOR INSERTION SEQUENCE IS3B-RELATED"/>
    <property type="match status" value="1"/>
</dbReference>
<dbReference type="RefSeq" id="WP_162347802.1">
    <property type="nucleotide sequence ID" value="NZ_JAAEAA010000043.1"/>
</dbReference>
<organism evidence="3 4">
    <name type="scientific">Pontibacter fetidus</name>
    <dbReference type="NCBI Taxonomy" id="2700082"/>
    <lineage>
        <taxon>Bacteria</taxon>
        <taxon>Pseudomonadati</taxon>
        <taxon>Bacteroidota</taxon>
        <taxon>Cytophagia</taxon>
        <taxon>Cytophagales</taxon>
        <taxon>Hymenobacteraceae</taxon>
        <taxon>Pontibacter</taxon>
    </lineage>
</organism>
<dbReference type="PROSITE" id="PS50994">
    <property type="entry name" value="INTEGRASE"/>
    <property type="match status" value="1"/>
</dbReference>
<evidence type="ECO:0000256" key="1">
    <source>
        <dbReference type="SAM" id="Coils"/>
    </source>
</evidence>
<dbReference type="GO" id="GO:0003676">
    <property type="term" value="F:nucleic acid binding"/>
    <property type="evidence" value="ECO:0007669"/>
    <property type="project" value="InterPro"/>
</dbReference>
<protein>
    <submittedName>
        <fullName evidence="3">IS3 family transposase</fullName>
    </submittedName>
</protein>
<proteinExistence type="predicted"/>
<evidence type="ECO:0000313" key="3">
    <source>
        <dbReference type="EMBL" id="NDK57742.1"/>
    </source>
</evidence>
<feature type="coiled-coil region" evidence="1">
    <location>
        <begin position="82"/>
        <end position="109"/>
    </location>
</feature>
<dbReference type="GO" id="GO:0015074">
    <property type="term" value="P:DNA integration"/>
    <property type="evidence" value="ECO:0007669"/>
    <property type="project" value="InterPro"/>
</dbReference>
<sequence>MKGKEETGCTRRTRRDYPLGFKLAVVSQIEKGDFTYKQAQRHYGIQGRSTVLVWLRKHGRLDWRYPAIHTRMMKAETPAQKIRRLERELADERLKNQVLEKAVQEIDRQLGTGIFKKVIARTMWFFQQEKGVSLSRLSSLFGCSRQSLYQLRARQHRRALQLVAVREMVQQLRRQLPRVGTRKLHYLLSTQLQQQGIKLGRDGLFDFLRQEHLLICPRHSYTKTTHSKHWLKKHPNLVKELAVERAEQVFVSDITYIKSRQRTHYLSLVTDAFSRRIMGYALSDDLSAESVGKALKMAVKERRTTLPLIHHSDRGLQYCSEHYQRILRKHGIQPSMTDGYDCYQNALAERMNGILKEEFLLYPCNNRQELETLVKQAVESYNTRRPHLSLKMCTPQQVHQKTCELMPTGSLKSS</sequence>
<keyword evidence="1" id="KW-0175">Coiled coil</keyword>
<evidence type="ECO:0000313" key="4">
    <source>
        <dbReference type="Proteomes" id="UP000478546"/>
    </source>
</evidence>
<dbReference type="InterPro" id="IPR012337">
    <property type="entry name" value="RNaseH-like_sf"/>
</dbReference>
<dbReference type="InterPro" id="IPR050900">
    <property type="entry name" value="Transposase_IS3/IS150/IS904"/>
</dbReference>
<dbReference type="NCBIfam" id="NF033516">
    <property type="entry name" value="transpos_IS3"/>
    <property type="match status" value="1"/>
</dbReference>
<dbReference type="AlphaFoldDB" id="A0A6B2HCF4"/>
<dbReference type="Pfam" id="PF00665">
    <property type="entry name" value="rve"/>
    <property type="match status" value="1"/>
</dbReference>
<dbReference type="SUPFAM" id="SSF53098">
    <property type="entry name" value="Ribonuclease H-like"/>
    <property type="match status" value="1"/>
</dbReference>
<dbReference type="EMBL" id="JAAEAA010000043">
    <property type="protein sequence ID" value="NDK57742.1"/>
    <property type="molecule type" value="Genomic_DNA"/>
</dbReference>
<reference evidence="3 4" key="1">
    <citation type="submission" date="2020-01" db="EMBL/GenBank/DDBJ databases">
        <authorList>
            <person name="Kim M.K."/>
        </authorList>
    </citation>
    <scope>NUCLEOTIDE SEQUENCE [LARGE SCALE GENOMIC DNA]</scope>
    <source>
        <strain evidence="3 4">BT213</strain>
    </source>
</reference>
<evidence type="ECO:0000259" key="2">
    <source>
        <dbReference type="PROSITE" id="PS50994"/>
    </source>
</evidence>
<dbReference type="InterPro" id="IPR001584">
    <property type="entry name" value="Integrase_cat-core"/>
</dbReference>
<accession>A0A6B2HCF4</accession>
<dbReference type="InterPro" id="IPR048020">
    <property type="entry name" value="Transpos_IS3"/>
</dbReference>
<dbReference type="Proteomes" id="UP000478546">
    <property type="component" value="Unassembled WGS sequence"/>
</dbReference>
<comment type="caution">
    <text evidence="3">The sequence shown here is derived from an EMBL/GenBank/DDBJ whole genome shotgun (WGS) entry which is preliminary data.</text>
</comment>
<name>A0A6B2HCF4_9BACT</name>
<dbReference type="PANTHER" id="PTHR46889:SF5">
    <property type="entry name" value="INTEGRASE PROTEIN"/>
    <property type="match status" value="1"/>
</dbReference>
<keyword evidence="4" id="KW-1185">Reference proteome</keyword>
<dbReference type="InterPro" id="IPR036397">
    <property type="entry name" value="RNaseH_sf"/>
</dbReference>
<dbReference type="SUPFAM" id="SSF46689">
    <property type="entry name" value="Homeodomain-like"/>
    <property type="match status" value="1"/>
</dbReference>
<feature type="domain" description="Integrase catalytic" evidence="2">
    <location>
        <begin position="231"/>
        <end position="403"/>
    </location>
</feature>
<gene>
    <name evidence="3" type="ORF">GWO68_17610</name>
</gene>